<dbReference type="InterPro" id="IPR001888">
    <property type="entry name" value="Transposase_1"/>
</dbReference>
<organism evidence="2 3">
    <name type="scientific">Cordylochernes scorpioides</name>
    <dbReference type="NCBI Taxonomy" id="51811"/>
    <lineage>
        <taxon>Eukaryota</taxon>
        <taxon>Metazoa</taxon>
        <taxon>Ecdysozoa</taxon>
        <taxon>Arthropoda</taxon>
        <taxon>Chelicerata</taxon>
        <taxon>Arachnida</taxon>
        <taxon>Pseudoscorpiones</taxon>
        <taxon>Cheliferoidea</taxon>
        <taxon>Chernetidae</taxon>
        <taxon>Cordylochernes</taxon>
    </lineage>
</organism>
<reference evidence="2 3" key="1">
    <citation type="submission" date="2022-01" db="EMBL/GenBank/DDBJ databases">
        <title>A chromosomal length assembly of Cordylochernes scorpioides.</title>
        <authorList>
            <person name="Zeh D."/>
            <person name="Zeh J."/>
        </authorList>
    </citation>
    <scope>NUCLEOTIDE SEQUENCE [LARGE SCALE GENOMIC DNA]</scope>
    <source>
        <strain evidence="2">IN4F17</strain>
        <tissue evidence="2">Whole Body</tissue>
    </source>
</reference>
<gene>
    <name evidence="2" type="ORF">LAZ67_15000596</name>
</gene>
<evidence type="ECO:0008006" key="4">
    <source>
        <dbReference type="Google" id="ProtNLM"/>
    </source>
</evidence>
<feature type="region of interest" description="Disordered" evidence="1">
    <location>
        <begin position="422"/>
        <end position="441"/>
    </location>
</feature>
<evidence type="ECO:0000256" key="1">
    <source>
        <dbReference type="SAM" id="MobiDB-lite"/>
    </source>
</evidence>
<evidence type="ECO:0000313" key="3">
    <source>
        <dbReference type="Proteomes" id="UP001235939"/>
    </source>
</evidence>
<dbReference type="InterPro" id="IPR012337">
    <property type="entry name" value="RNaseH-like_sf"/>
</dbReference>
<dbReference type="PANTHER" id="PTHR47501:SF5">
    <property type="entry name" value="HAT C-TERMINAL DIMERISATION DOMAIN-CONTAINING PROTEIN"/>
    <property type="match status" value="1"/>
</dbReference>
<sequence length="728" mass="83528">MKEITLEKLRAAIDQWPGRLRSCVEIREDILNDYLSQGEYVKLFQIVRKRARKETASLNLEATTDNPELLKRVITGDETWIYGFDSETTQQASEWRFKNEPRPKKARKAPSKVKVMFTVFFDYQGIVHHEFKQQGSTITADSYLGVLRTTQHLCSPNPLQSRFGPLRLLPFWKAQKKLKGRKFQSIEEIKVESKKAIKAIPKTDYQRCFADWKKRWLKCIAANGDYFEGDNLNLDNNWSPRCHPEVQGLPEVLLPRVSRRCAIPWRGENGRSIFSKIFTDLEISEMGLTLMSRRSLGRRIENHYETQVAKIKSKLKEASYVCTEIDIWSSKKRSFIGVTAHWITNDLRRVSVALACQRFKGVHSYNRLSDIIQEINDHFDLNTNKIVASVTDNGSNFVKAFKMFGVKLTNINIVDEVMPDSQPTEAFSESDVEDDESSNLEDPEHLLPAHLRCCAHTLSLCATTDANKLLSEQDTPLSQMHAAIMKKCNALWKAAGRPKSAEIMQNVLGHTLSRPGETRWNSLFDALQQIFDIKEKSLLLHRLLNIKNAIKDNEFECIQEYLTCTSPVAEALDIMQSETNAYYGIVLPCLLALRKKFLKIEKKNNFSFCNPLVKAYRESVEKRFEKMLDVTTPEAEIAAIAALSYPRLKNKWLTCFEPADRTKILKVFKTCISEKNSGNIVATVATTKSTKENLFFNFDSDSDSRTFDAAFFLQRKAKICNYSIDILR</sequence>
<feature type="compositionally biased region" description="Acidic residues" evidence="1">
    <location>
        <begin position="428"/>
        <end position="441"/>
    </location>
</feature>
<dbReference type="PANTHER" id="PTHR47501">
    <property type="entry name" value="TRANSPOSASE-RELATED"/>
    <property type="match status" value="1"/>
</dbReference>
<protein>
    <recommendedName>
        <fullName evidence="4">Transposase</fullName>
    </recommendedName>
</protein>
<dbReference type="SUPFAM" id="SSF53098">
    <property type="entry name" value="Ribonuclease H-like"/>
    <property type="match status" value="1"/>
</dbReference>
<dbReference type="EMBL" id="CP092877">
    <property type="protein sequence ID" value="UYV77348.1"/>
    <property type="molecule type" value="Genomic_DNA"/>
</dbReference>
<name>A0ABY6L8I3_9ARAC</name>
<accession>A0ABY6L8I3</accession>
<dbReference type="InterPro" id="IPR036397">
    <property type="entry name" value="RNaseH_sf"/>
</dbReference>
<proteinExistence type="predicted"/>
<dbReference type="Proteomes" id="UP001235939">
    <property type="component" value="Chromosome 15"/>
</dbReference>
<dbReference type="Pfam" id="PF01359">
    <property type="entry name" value="Transposase_1"/>
    <property type="match status" value="1"/>
</dbReference>
<dbReference type="Gene3D" id="3.30.420.10">
    <property type="entry name" value="Ribonuclease H-like superfamily/Ribonuclease H"/>
    <property type="match status" value="2"/>
</dbReference>
<keyword evidence="3" id="KW-1185">Reference proteome</keyword>
<evidence type="ECO:0000313" key="2">
    <source>
        <dbReference type="EMBL" id="UYV77348.1"/>
    </source>
</evidence>